<feature type="domain" description="DUF1570" evidence="2">
    <location>
        <begin position="171"/>
        <end position="267"/>
    </location>
</feature>
<dbReference type="OrthoDB" id="291356at2"/>
<evidence type="ECO:0000256" key="1">
    <source>
        <dbReference type="SAM" id="SignalP"/>
    </source>
</evidence>
<dbReference type="AlphaFoldDB" id="A0A5B9VXJ6"/>
<feature type="signal peptide" evidence="1">
    <location>
        <begin position="1"/>
        <end position="37"/>
    </location>
</feature>
<dbReference type="RefSeq" id="WP_148592667.1">
    <property type="nucleotide sequence ID" value="NZ_CP042997.1"/>
</dbReference>
<organism evidence="3 4">
    <name type="scientific">Aquisphaera giovannonii</name>
    <dbReference type="NCBI Taxonomy" id="406548"/>
    <lineage>
        <taxon>Bacteria</taxon>
        <taxon>Pseudomonadati</taxon>
        <taxon>Planctomycetota</taxon>
        <taxon>Planctomycetia</taxon>
        <taxon>Isosphaerales</taxon>
        <taxon>Isosphaeraceae</taxon>
        <taxon>Aquisphaera</taxon>
    </lineage>
</organism>
<sequence length="320" mass="34947" precursor="true">MRGDGSKRWTRRAWLGRPARLALTAAGLRLASSPALGQEAKPGEDEEAAVRDAAKAARLAGVAAARSEHFLAVGDAPAGYLRGALDRCEGLGKDFLAHFRARGFEVAYPPRRLTVVGLKDDASYGALLGEAPGKDVGGHFDLDTNRLVIFDFREGGGLEKADAETINLFALVHETSHQLCFNTGLLDRAHVPPLCVSEGLATYVELWRPGVRNAIGGVNKPRLKALGNARDWIDLADLISEDAAFEDDRQQLAYAEGWLLIHYLMRSPGRQARLRRYLASVRKEGAKTPAARLKLAEAALGSLSKLNREVKDEARNFFRR</sequence>
<dbReference type="Proteomes" id="UP000324233">
    <property type="component" value="Chromosome"/>
</dbReference>
<feature type="chain" id="PRO_5022683453" description="DUF1570 domain-containing protein" evidence="1">
    <location>
        <begin position="38"/>
        <end position="320"/>
    </location>
</feature>
<evidence type="ECO:0000313" key="4">
    <source>
        <dbReference type="Proteomes" id="UP000324233"/>
    </source>
</evidence>
<gene>
    <name evidence="3" type="ORF">OJF2_15490</name>
</gene>
<keyword evidence="4" id="KW-1185">Reference proteome</keyword>
<proteinExistence type="predicted"/>
<dbReference type="Pfam" id="PF07607">
    <property type="entry name" value="DUF1570"/>
    <property type="match status" value="1"/>
</dbReference>
<name>A0A5B9VXJ6_9BACT</name>
<evidence type="ECO:0000313" key="3">
    <source>
        <dbReference type="EMBL" id="QEH33053.1"/>
    </source>
</evidence>
<dbReference type="InterPro" id="IPR011464">
    <property type="entry name" value="DUF1570"/>
</dbReference>
<keyword evidence="1" id="KW-0732">Signal</keyword>
<dbReference type="EMBL" id="CP042997">
    <property type="protein sequence ID" value="QEH33053.1"/>
    <property type="molecule type" value="Genomic_DNA"/>
</dbReference>
<reference evidence="3 4" key="1">
    <citation type="submission" date="2019-08" db="EMBL/GenBank/DDBJ databases">
        <title>Deep-cultivation of Planctomycetes and their phenomic and genomic characterization uncovers novel biology.</title>
        <authorList>
            <person name="Wiegand S."/>
            <person name="Jogler M."/>
            <person name="Boedeker C."/>
            <person name="Pinto D."/>
            <person name="Vollmers J."/>
            <person name="Rivas-Marin E."/>
            <person name="Kohn T."/>
            <person name="Peeters S.H."/>
            <person name="Heuer A."/>
            <person name="Rast P."/>
            <person name="Oberbeckmann S."/>
            <person name="Bunk B."/>
            <person name="Jeske O."/>
            <person name="Meyerdierks A."/>
            <person name="Storesund J.E."/>
            <person name="Kallscheuer N."/>
            <person name="Luecker S."/>
            <person name="Lage O.M."/>
            <person name="Pohl T."/>
            <person name="Merkel B.J."/>
            <person name="Hornburger P."/>
            <person name="Mueller R.-W."/>
            <person name="Bruemmer F."/>
            <person name="Labrenz M."/>
            <person name="Spormann A.M."/>
            <person name="Op den Camp H."/>
            <person name="Overmann J."/>
            <person name="Amann R."/>
            <person name="Jetten M.S.M."/>
            <person name="Mascher T."/>
            <person name="Medema M.H."/>
            <person name="Devos D.P."/>
            <person name="Kaster A.-K."/>
            <person name="Ovreas L."/>
            <person name="Rohde M."/>
            <person name="Galperin M.Y."/>
            <person name="Jogler C."/>
        </authorList>
    </citation>
    <scope>NUCLEOTIDE SEQUENCE [LARGE SCALE GENOMIC DNA]</scope>
    <source>
        <strain evidence="3 4">OJF2</strain>
    </source>
</reference>
<accession>A0A5B9VXJ6</accession>
<dbReference type="KEGG" id="agv:OJF2_15490"/>
<evidence type="ECO:0000259" key="2">
    <source>
        <dbReference type="Pfam" id="PF07607"/>
    </source>
</evidence>
<protein>
    <recommendedName>
        <fullName evidence="2">DUF1570 domain-containing protein</fullName>
    </recommendedName>
</protein>